<evidence type="ECO:0000313" key="3">
    <source>
        <dbReference type="Proteomes" id="UP000499080"/>
    </source>
</evidence>
<proteinExistence type="predicted"/>
<dbReference type="EMBL" id="BGPR01000514">
    <property type="protein sequence ID" value="GBM24269.1"/>
    <property type="molecule type" value="Genomic_DNA"/>
</dbReference>
<gene>
    <name evidence="2" type="ORF">AVEN_22595_1</name>
</gene>
<sequence length="126" mass="14293">MSRSCLASLIVGEGVLQGWKKQTCVLPACFYAKYLHMKKNLYLQLSFFRRKRPGMLSDGVILLHDNTHIASKTQKLLQKFKWKVRSHPQYSPDSAPNLNSKHLSGTRFSSNSDVKTVRDVISTKPG</sequence>
<dbReference type="InterPro" id="IPR036397">
    <property type="entry name" value="RNaseH_sf"/>
</dbReference>
<feature type="region of interest" description="Disordered" evidence="1">
    <location>
        <begin position="87"/>
        <end position="110"/>
    </location>
</feature>
<dbReference type="Gene3D" id="3.30.420.10">
    <property type="entry name" value="Ribonuclease H-like superfamily/Ribonuclease H"/>
    <property type="match status" value="1"/>
</dbReference>
<keyword evidence="3" id="KW-1185">Reference proteome</keyword>
<dbReference type="Proteomes" id="UP000499080">
    <property type="component" value="Unassembled WGS sequence"/>
</dbReference>
<comment type="caution">
    <text evidence="2">The sequence shown here is derived from an EMBL/GenBank/DDBJ whole genome shotgun (WGS) entry which is preliminary data.</text>
</comment>
<dbReference type="OrthoDB" id="6431520at2759"/>
<evidence type="ECO:0000313" key="2">
    <source>
        <dbReference type="EMBL" id="GBM24269.1"/>
    </source>
</evidence>
<protein>
    <recommendedName>
        <fullName evidence="4">Mariner Mos1 transposase</fullName>
    </recommendedName>
</protein>
<evidence type="ECO:0008006" key="4">
    <source>
        <dbReference type="Google" id="ProtNLM"/>
    </source>
</evidence>
<dbReference type="AlphaFoldDB" id="A0A4Y2E7K5"/>
<reference evidence="2 3" key="1">
    <citation type="journal article" date="2019" name="Sci. Rep.">
        <title>Orb-weaving spider Araneus ventricosus genome elucidates the spidroin gene catalogue.</title>
        <authorList>
            <person name="Kono N."/>
            <person name="Nakamura H."/>
            <person name="Ohtoshi R."/>
            <person name="Moran D.A.P."/>
            <person name="Shinohara A."/>
            <person name="Yoshida Y."/>
            <person name="Fujiwara M."/>
            <person name="Mori M."/>
            <person name="Tomita M."/>
            <person name="Arakawa K."/>
        </authorList>
    </citation>
    <scope>NUCLEOTIDE SEQUENCE [LARGE SCALE GENOMIC DNA]</scope>
</reference>
<dbReference type="GO" id="GO:0003676">
    <property type="term" value="F:nucleic acid binding"/>
    <property type="evidence" value="ECO:0007669"/>
    <property type="project" value="InterPro"/>
</dbReference>
<feature type="compositionally biased region" description="Polar residues" evidence="1">
    <location>
        <begin position="88"/>
        <end position="110"/>
    </location>
</feature>
<name>A0A4Y2E7K5_ARAVE</name>
<accession>A0A4Y2E7K5</accession>
<organism evidence="2 3">
    <name type="scientific">Araneus ventricosus</name>
    <name type="common">Orbweaver spider</name>
    <name type="synonym">Epeira ventricosa</name>
    <dbReference type="NCBI Taxonomy" id="182803"/>
    <lineage>
        <taxon>Eukaryota</taxon>
        <taxon>Metazoa</taxon>
        <taxon>Ecdysozoa</taxon>
        <taxon>Arthropoda</taxon>
        <taxon>Chelicerata</taxon>
        <taxon>Arachnida</taxon>
        <taxon>Araneae</taxon>
        <taxon>Araneomorphae</taxon>
        <taxon>Entelegynae</taxon>
        <taxon>Araneoidea</taxon>
        <taxon>Araneidae</taxon>
        <taxon>Araneus</taxon>
    </lineage>
</organism>
<evidence type="ECO:0000256" key="1">
    <source>
        <dbReference type="SAM" id="MobiDB-lite"/>
    </source>
</evidence>